<feature type="compositionally biased region" description="Polar residues" evidence="3">
    <location>
        <begin position="478"/>
        <end position="488"/>
    </location>
</feature>
<evidence type="ECO:0000313" key="5">
    <source>
        <dbReference type="EMBL" id="KZS48971.1"/>
    </source>
</evidence>
<evidence type="ECO:0000313" key="6">
    <source>
        <dbReference type="Proteomes" id="UP000076796"/>
    </source>
</evidence>
<evidence type="ECO:0000256" key="3">
    <source>
        <dbReference type="SAM" id="MobiDB-lite"/>
    </source>
</evidence>
<evidence type="ECO:0000256" key="4">
    <source>
        <dbReference type="SAM" id="Phobius"/>
    </source>
</evidence>
<keyword evidence="2 4" id="KW-0472">Membrane</keyword>
<dbReference type="EMBL" id="LWMH01000001">
    <property type="protein sequence ID" value="KZS48971.1"/>
    <property type="molecule type" value="Genomic_DNA"/>
</dbReference>
<keyword evidence="4" id="KW-1133">Transmembrane helix</keyword>
<feature type="transmembrane region" description="Helical" evidence="4">
    <location>
        <begin position="348"/>
        <end position="368"/>
    </location>
</feature>
<comment type="similarity">
    <text evidence="1">Belongs to the GerABKA family.</text>
</comment>
<evidence type="ECO:0000256" key="1">
    <source>
        <dbReference type="ARBA" id="ARBA00005278"/>
    </source>
</evidence>
<keyword evidence="6" id="KW-1185">Reference proteome</keyword>
<keyword evidence="4" id="KW-0812">Transmembrane</keyword>
<proteinExistence type="inferred from homology"/>
<name>A0A163MDT2_9BACL</name>
<comment type="caution">
    <text evidence="5">The sequence shown here is derived from an EMBL/GenBank/DDBJ whole genome shotgun (WGS) entry which is preliminary data.</text>
</comment>
<dbReference type="Pfam" id="PF03323">
    <property type="entry name" value="GerA"/>
    <property type="match status" value="1"/>
</dbReference>
<accession>A0A163MDT2</accession>
<dbReference type="GO" id="GO:0009847">
    <property type="term" value="P:spore germination"/>
    <property type="evidence" value="ECO:0007669"/>
    <property type="project" value="InterPro"/>
</dbReference>
<organism evidence="5 6">
    <name type="scientific">Paenibacillus glucanolyticus</name>
    <dbReference type="NCBI Taxonomy" id="59843"/>
    <lineage>
        <taxon>Bacteria</taxon>
        <taxon>Bacillati</taxon>
        <taxon>Bacillota</taxon>
        <taxon>Bacilli</taxon>
        <taxon>Bacillales</taxon>
        <taxon>Paenibacillaceae</taxon>
        <taxon>Paenibacillus</taxon>
    </lineage>
</organism>
<sequence length="494" mass="54777">MHARIGENGDVINREFLIFGKYRGAIVYLSSLVDEPSIYRDILKPLMLTPSHDKDLDVPCQELIDMIWCEYLHVSKGKNISEVSLILESLFQGNTLFVVEGSSEAILLDTRTIQKRGIQEPQTEQVIRGSREGYIEVLETNLNLLRARLQTPDLRITIKPIGQKTKSKVAVCYLNGITNPELIDEANKRLSKINTDGILDAGYIEQFIEDYPYSPFPQVQNTERPDKTAASLLEGRVAILVDGSPFALIIPAVFNQFYQTLDDYTERFIIGSLIRTIRLVALLFSLFIPALYVSIISFNPELIPTEFAVAVASGRAGVPYPAVVEILIMEVSMEVLREATLRLPQLIGGALSIVGVLVIGDAAVSAGFVSPITVVVVALTTIGSFATPAYNAAIAVRMLRFPMIILAGMFGIYGMVIGMLFIVNHVLNIDSFGVPYLSPFVPGNKQGLKDSLMRAPLWWMSHRPSHLHTLDNTRLSDNDQPSTDSVLQPTREER</sequence>
<gene>
    <name evidence="5" type="ORF">AWU65_02890</name>
</gene>
<dbReference type="InterPro" id="IPR004995">
    <property type="entry name" value="Spore_Ger"/>
</dbReference>
<feature type="region of interest" description="Disordered" evidence="3">
    <location>
        <begin position="470"/>
        <end position="494"/>
    </location>
</feature>
<dbReference type="InterPro" id="IPR050768">
    <property type="entry name" value="UPF0353/GerABKA_families"/>
</dbReference>
<reference evidence="5" key="1">
    <citation type="journal article" date="2016" name="Genome Announc.">
        <title>Draft genomes of two strains of Paenibacillus glucanolyticus with capability to degrade lignocellulose.</title>
        <authorList>
            <person name="Mathews S.L."/>
            <person name="Pawlak J."/>
            <person name="Grunden A.M."/>
        </authorList>
    </citation>
    <scope>NUCLEOTIDE SEQUENCE [LARGE SCALE GENOMIC DNA]</scope>
    <source>
        <strain evidence="5">SLM1</strain>
    </source>
</reference>
<feature type="transmembrane region" description="Helical" evidence="4">
    <location>
        <begin position="403"/>
        <end position="423"/>
    </location>
</feature>
<dbReference type="Proteomes" id="UP000076796">
    <property type="component" value="Unassembled WGS sequence"/>
</dbReference>
<dbReference type="PIRSF" id="PIRSF005690">
    <property type="entry name" value="GerBA"/>
    <property type="match status" value="1"/>
</dbReference>
<dbReference type="PANTHER" id="PTHR22550:SF5">
    <property type="entry name" value="LEUCINE ZIPPER PROTEIN 4"/>
    <property type="match status" value="1"/>
</dbReference>
<evidence type="ECO:0000256" key="2">
    <source>
        <dbReference type="ARBA" id="ARBA00023136"/>
    </source>
</evidence>
<feature type="transmembrane region" description="Helical" evidence="4">
    <location>
        <begin position="279"/>
        <end position="298"/>
    </location>
</feature>
<dbReference type="GO" id="GO:0016020">
    <property type="term" value="C:membrane"/>
    <property type="evidence" value="ECO:0007669"/>
    <property type="project" value="InterPro"/>
</dbReference>
<dbReference type="AlphaFoldDB" id="A0A163MDT2"/>
<dbReference type="PANTHER" id="PTHR22550">
    <property type="entry name" value="SPORE GERMINATION PROTEIN"/>
    <property type="match status" value="1"/>
</dbReference>
<protein>
    <submittedName>
        <fullName evidence="5">Spore gernimation protein GerA</fullName>
    </submittedName>
</protein>
<feature type="transmembrane region" description="Helical" evidence="4">
    <location>
        <begin position="374"/>
        <end position="396"/>
    </location>
</feature>